<gene>
    <name evidence="9" type="primary">SLX4</name>
    <name evidence="11" type="ORF">N7463_003979</name>
</gene>
<keyword evidence="4 9" id="KW-0227">DNA damage</keyword>
<dbReference type="HAMAP" id="MF_03110">
    <property type="entry name" value="Endonuc_su_Slx4"/>
    <property type="match status" value="1"/>
</dbReference>
<keyword evidence="3 9" id="KW-0597">Phosphoprotein</keyword>
<feature type="region of interest" description="Disordered" evidence="10">
    <location>
        <begin position="473"/>
        <end position="493"/>
    </location>
</feature>
<dbReference type="InterPro" id="IPR018574">
    <property type="entry name" value="Structure-sp_endonuc_su_Slx4"/>
</dbReference>
<comment type="similarity">
    <text evidence="2 9">Belongs to the SLX4 family.</text>
</comment>
<evidence type="ECO:0000256" key="9">
    <source>
        <dbReference type="HAMAP-Rule" id="MF_03110"/>
    </source>
</evidence>
<feature type="region of interest" description="Disordered" evidence="10">
    <location>
        <begin position="546"/>
        <end position="590"/>
    </location>
</feature>
<dbReference type="InterPro" id="IPR027784">
    <property type="entry name" value="Slx4_ascomycetes"/>
</dbReference>
<organism evidence="11 12">
    <name type="scientific">Penicillium fimorum</name>
    <dbReference type="NCBI Taxonomy" id="1882269"/>
    <lineage>
        <taxon>Eukaryota</taxon>
        <taxon>Fungi</taxon>
        <taxon>Dikarya</taxon>
        <taxon>Ascomycota</taxon>
        <taxon>Pezizomycotina</taxon>
        <taxon>Eurotiomycetes</taxon>
        <taxon>Eurotiomycetidae</taxon>
        <taxon>Eurotiales</taxon>
        <taxon>Aspergillaceae</taxon>
        <taxon>Penicillium</taxon>
    </lineage>
</organism>
<feature type="compositionally biased region" description="Basic and acidic residues" evidence="10">
    <location>
        <begin position="115"/>
        <end position="129"/>
    </location>
</feature>
<keyword evidence="5 9" id="KW-0233">DNA recombination</keyword>
<evidence type="ECO:0000256" key="5">
    <source>
        <dbReference type="ARBA" id="ARBA00023172"/>
    </source>
</evidence>
<feature type="region of interest" description="Disordered" evidence="10">
    <location>
        <begin position="745"/>
        <end position="777"/>
    </location>
</feature>
<protein>
    <recommendedName>
        <fullName evidence="8 9">Structure-specific endonuclease subunit SLX4</fullName>
    </recommendedName>
</protein>
<feature type="region of interest" description="Disordered" evidence="10">
    <location>
        <begin position="292"/>
        <end position="321"/>
    </location>
</feature>
<proteinExistence type="inferred from homology"/>
<evidence type="ECO:0000256" key="3">
    <source>
        <dbReference type="ARBA" id="ARBA00022553"/>
    </source>
</evidence>
<evidence type="ECO:0000256" key="6">
    <source>
        <dbReference type="ARBA" id="ARBA00023204"/>
    </source>
</evidence>
<evidence type="ECO:0000256" key="4">
    <source>
        <dbReference type="ARBA" id="ARBA00022763"/>
    </source>
</evidence>
<comment type="PTM">
    <text evidence="9">Phosphorylated in response to DNA damage.</text>
</comment>
<comment type="subcellular location">
    <subcellularLocation>
        <location evidence="1 9">Nucleus</location>
    </subcellularLocation>
</comment>
<feature type="compositionally biased region" description="Polar residues" evidence="10">
    <location>
        <begin position="294"/>
        <end position="307"/>
    </location>
</feature>
<feature type="region of interest" description="Disordered" evidence="10">
    <location>
        <begin position="507"/>
        <end position="528"/>
    </location>
</feature>
<dbReference type="CDD" id="cd22999">
    <property type="entry name" value="SAP_SLX4"/>
    <property type="match status" value="1"/>
</dbReference>
<feature type="compositionally biased region" description="Polar residues" evidence="10">
    <location>
        <begin position="682"/>
        <end position="698"/>
    </location>
</feature>
<dbReference type="Pfam" id="PF09494">
    <property type="entry name" value="Slx4"/>
    <property type="match status" value="1"/>
</dbReference>
<keyword evidence="7 9" id="KW-0539">Nucleus</keyword>
<dbReference type="Proteomes" id="UP001149954">
    <property type="component" value="Unassembled WGS sequence"/>
</dbReference>
<reference evidence="11" key="1">
    <citation type="submission" date="2022-12" db="EMBL/GenBank/DDBJ databases">
        <authorList>
            <person name="Petersen C."/>
        </authorList>
    </citation>
    <scope>NUCLEOTIDE SEQUENCE</scope>
    <source>
        <strain evidence="11">IBT 29495</strain>
    </source>
</reference>
<name>A0A9X0C9Y9_9EURO</name>
<feature type="region of interest" description="Disordered" evidence="10">
    <location>
        <begin position="675"/>
        <end position="708"/>
    </location>
</feature>
<evidence type="ECO:0000313" key="11">
    <source>
        <dbReference type="EMBL" id="KAJ5514427.1"/>
    </source>
</evidence>
<evidence type="ECO:0000256" key="7">
    <source>
        <dbReference type="ARBA" id="ARBA00023242"/>
    </source>
</evidence>
<feature type="compositionally biased region" description="Basic and acidic residues" evidence="10">
    <location>
        <begin position="480"/>
        <end position="493"/>
    </location>
</feature>
<evidence type="ECO:0000256" key="2">
    <source>
        <dbReference type="ARBA" id="ARBA00006661"/>
    </source>
</evidence>
<dbReference type="OrthoDB" id="5349119at2759"/>
<reference evidence="11" key="2">
    <citation type="journal article" date="2023" name="IMA Fungus">
        <title>Comparative genomic study of the Penicillium genus elucidates a diverse pangenome and 15 lateral gene transfer events.</title>
        <authorList>
            <person name="Petersen C."/>
            <person name="Sorensen T."/>
            <person name="Nielsen M.R."/>
            <person name="Sondergaard T.E."/>
            <person name="Sorensen J.L."/>
            <person name="Fitzpatrick D.A."/>
            <person name="Frisvad J.C."/>
            <person name="Nielsen K.L."/>
        </authorList>
    </citation>
    <scope>NUCLEOTIDE SEQUENCE</scope>
    <source>
        <strain evidence="11">IBT 29495</strain>
    </source>
</reference>
<dbReference type="GO" id="GO:0017108">
    <property type="term" value="F:5'-flap endonuclease activity"/>
    <property type="evidence" value="ECO:0007669"/>
    <property type="project" value="InterPro"/>
</dbReference>
<feature type="region of interest" description="Disordered" evidence="10">
    <location>
        <begin position="1"/>
        <end position="277"/>
    </location>
</feature>
<dbReference type="GO" id="GO:0033557">
    <property type="term" value="C:Slx1-Slx4 complex"/>
    <property type="evidence" value="ECO:0007669"/>
    <property type="project" value="UniProtKB-UniRule"/>
</dbReference>
<comment type="subunit">
    <text evidence="9">Forms a heterodimer with SLX1.</text>
</comment>
<evidence type="ECO:0000256" key="8">
    <source>
        <dbReference type="ARBA" id="ARBA00029496"/>
    </source>
</evidence>
<dbReference type="AlphaFoldDB" id="A0A9X0C9Y9"/>
<dbReference type="EMBL" id="JAPWDS010000002">
    <property type="protein sequence ID" value="KAJ5514427.1"/>
    <property type="molecule type" value="Genomic_DNA"/>
</dbReference>
<dbReference type="GO" id="GO:0006310">
    <property type="term" value="P:DNA recombination"/>
    <property type="evidence" value="ECO:0007669"/>
    <property type="project" value="UniProtKB-UniRule"/>
</dbReference>
<sequence length="890" mass="97106">MASIADVIILSSSPIPPRSPGLARHDLKQVSHLLPRGETPPPIRSATDLSQTHTRSRFFPTPIASNNYPEDVTKPKKRSTKKDPTANTNNKTASSKPRRKAEKVADAPETIPHGDPQRETVGTKDDTVKPTKGRPRKNAKNKDSGNMTLAGKVTKTSGDPPAKKPSKSGKKTVATKLSPLEDMPAKVTPKESNALGKDEVLHLDEAMRRRTDWTPPRETTYEEIATGNDGGRQDKERDPNLTGGFGKRLSDYNYSGSALNPRDLVQDANGGGPTKRRRIDLVSPEIQALLNGRYSDSNDQASAQGESMASAKPKKTTKSKPKKFTTLTARMTAQYSTIDAEQDEPVFDCIPDIGTTKGRRRKTKETEKEYSFTVLSPEAAVEFLNDQDLVFGTCSQLEIDGSPQTLRETQQAICASECLSYPEGTRNKNSREIQESSTRSVSRLAGTRNLWCVGARDTEGSLIQPEKLNVVDLTGGGESPAKKSHDNVERASYKPLQRDWFELEFTDIDSPPAQRPSSPPSTQRGLDSETQAQALVQPPAPIATATALPKAKARATKPAKPAKGADNTPTEAVGSQPTASQGPSMPQYTGFTDAELSKQVSTYGFKAVRGRKKMIDLLQQCWKSKHGSNATSGSQPIYQLEQQKEPVSKIYDIPSPISDAKAKATVKSKPAISVKNRKSLDATKSPSVSQTNLQTGPKKNSRAKPITGTSTSFIDVEEIQDSEEEIIPSPSQVQKHYTDIYSKSKTSSQVQHHSLDILTKTPSPSPTKRKVVSSKISVKRPSSSASITAMRTAESSKEISLADISAQITQAVRVQPRLSPLSSSRGSRGRPTWHEKILMYDPIILEDFTAWLNIEGLGLVGEDREVGTASVREWCESKGICCCWKKNASW</sequence>
<evidence type="ECO:0000256" key="10">
    <source>
        <dbReference type="SAM" id="MobiDB-lite"/>
    </source>
</evidence>
<accession>A0A9X0C9Y9</accession>
<keyword evidence="12" id="KW-1185">Reference proteome</keyword>
<dbReference type="GO" id="GO:0006260">
    <property type="term" value="P:DNA replication"/>
    <property type="evidence" value="ECO:0007669"/>
    <property type="project" value="InterPro"/>
</dbReference>
<feature type="compositionally biased region" description="Polar residues" evidence="10">
    <location>
        <begin position="567"/>
        <end position="590"/>
    </location>
</feature>
<evidence type="ECO:0000313" key="12">
    <source>
        <dbReference type="Proteomes" id="UP001149954"/>
    </source>
</evidence>
<comment type="caution">
    <text evidence="11">The sequence shown here is derived from an EMBL/GenBank/DDBJ whole genome shotgun (WGS) entry which is preliminary data.</text>
</comment>
<feature type="compositionally biased region" description="Basic and acidic residues" evidence="10">
    <location>
        <begin position="196"/>
        <end position="212"/>
    </location>
</feature>
<feature type="compositionally biased region" description="Polar residues" evidence="10">
    <location>
        <begin position="85"/>
        <end position="95"/>
    </location>
</feature>
<feature type="compositionally biased region" description="Basic residues" evidence="10">
    <location>
        <begin position="312"/>
        <end position="321"/>
    </location>
</feature>
<keyword evidence="6 9" id="KW-0234">DNA repair</keyword>
<dbReference type="GO" id="GO:0006281">
    <property type="term" value="P:DNA repair"/>
    <property type="evidence" value="ECO:0007669"/>
    <property type="project" value="UniProtKB-UniRule"/>
</dbReference>
<comment type="function">
    <text evidence="9">Regulatory subunit of the SLX1-SLX4 structure-specific endonuclease that resolves DNA secondary structures generated during DNA repair and recombination. Has endonuclease activity towards branched DNA substrates, introducing single-strand cuts in duplex DNA close to junctions with ss-DNA.</text>
</comment>
<evidence type="ECO:0000256" key="1">
    <source>
        <dbReference type="ARBA" id="ARBA00004123"/>
    </source>
</evidence>